<dbReference type="UniPathway" id="UPA00031">
    <property type="reaction ID" value="UER00013"/>
</dbReference>
<evidence type="ECO:0000256" key="4">
    <source>
        <dbReference type="ARBA" id="ARBA00022605"/>
    </source>
</evidence>
<accession>A0A0C1V3U0</accession>
<dbReference type="Gene3D" id="3.20.20.140">
    <property type="entry name" value="Metal-dependent hydrolases"/>
    <property type="match status" value="1"/>
</dbReference>
<dbReference type="EMBL" id="CP037899">
    <property type="protein sequence ID" value="QDQ42229.1"/>
    <property type="molecule type" value="Genomic_DNA"/>
</dbReference>
<dbReference type="RefSeq" id="WP_039721688.1">
    <property type="nucleotide sequence ID" value="NZ_CP037899.1"/>
</dbReference>
<dbReference type="GO" id="GO:0005737">
    <property type="term" value="C:cytoplasm"/>
    <property type="evidence" value="ECO:0007669"/>
    <property type="project" value="TreeGrafter"/>
</dbReference>
<dbReference type="CDD" id="cd12110">
    <property type="entry name" value="PHP_HisPPase_Hisj_like"/>
    <property type="match status" value="1"/>
</dbReference>
<comment type="catalytic activity">
    <reaction evidence="7 8">
        <text>L-histidinol phosphate + H2O = L-histidinol + phosphate</text>
        <dbReference type="Rhea" id="RHEA:14465"/>
        <dbReference type="ChEBI" id="CHEBI:15377"/>
        <dbReference type="ChEBI" id="CHEBI:43474"/>
        <dbReference type="ChEBI" id="CHEBI:57699"/>
        <dbReference type="ChEBI" id="CHEBI:57980"/>
        <dbReference type="EC" id="3.1.3.15"/>
    </reaction>
</comment>
<dbReference type="Proteomes" id="UP000031594">
    <property type="component" value="Unassembled WGS sequence"/>
</dbReference>
<protein>
    <recommendedName>
        <fullName evidence="3 8">Histidinol-phosphatase</fullName>
        <shortName evidence="8">HolPase</shortName>
        <ecNumber evidence="3 8">3.1.3.15</ecNumber>
    </recommendedName>
</protein>
<dbReference type="GO" id="GO:0000105">
    <property type="term" value="P:L-histidine biosynthetic process"/>
    <property type="evidence" value="ECO:0007669"/>
    <property type="project" value="UniProtKB-UniRule"/>
</dbReference>
<dbReference type="NCBIfam" id="NF005596">
    <property type="entry name" value="PRK07328.1"/>
    <property type="match status" value="1"/>
</dbReference>
<keyword evidence="6 8" id="KW-0368">Histidine biosynthesis</keyword>
<dbReference type="STRING" id="1202785.A946_07730"/>
<dbReference type="Proteomes" id="UP000315925">
    <property type="component" value="Chromosome"/>
</dbReference>
<evidence type="ECO:0000256" key="8">
    <source>
        <dbReference type="RuleBase" id="RU366003"/>
    </source>
</evidence>
<dbReference type="SUPFAM" id="SSF89550">
    <property type="entry name" value="PHP domain-like"/>
    <property type="match status" value="1"/>
</dbReference>
<evidence type="ECO:0000259" key="9">
    <source>
        <dbReference type="Pfam" id="PF02811"/>
    </source>
</evidence>
<evidence type="ECO:0000313" key="11">
    <source>
        <dbReference type="EMBL" id="QDQ42229.1"/>
    </source>
</evidence>
<name>A0A0C1V3U0_9BACT</name>
<organism evidence="11 13">
    <name type="scientific">Methylacidiphilum kamchatkense Kam1</name>
    <dbReference type="NCBI Taxonomy" id="1202785"/>
    <lineage>
        <taxon>Bacteria</taxon>
        <taxon>Pseudomonadati</taxon>
        <taxon>Verrucomicrobiota</taxon>
        <taxon>Methylacidiphilae</taxon>
        <taxon>Methylacidiphilales</taxon>
        <taxon>Methylacidiphilaceae</taxon>
        <taxon>Methylacidiphilum (ex Ratnadevi et al. 2023)</taxon>
    </lineage>
</organism>
<evidence type="ECO:0000256" key="6">
    <source>
        <dbReference type="ARBA" id="ARBA00023102"/>
    </source>
</evidence>
<dbReference type="KEGG" id="mkc:kam1_997"/>
<reference evidence="10 12" key="1">
    <citation type="submission" date="2014-08" db="EMBL/GenBank/DDBJ databases">
        <title>Methylacidiphilum kamchatkense strain Kam1 draft genome sequence.</title>
        <authorList>
            <person name="Birkeland N.-K."/>
            <person name="Erikstad H.A."/>
        </authorList>
    </citation>
    <scope>NUCLEOTIDE SEQUENCE [LARGE SCALE GENOMIC DNA]</scope>
    <source>
        <strain evidence="10 12">Kam1</strain>
    </source>
</reference>
<gene>
    <name evidence="10" type="ORF">A946_07730</name>
    <name evidence="11" type="ORF">kam1_997</name>
</gene>
<dbReference type="NCBIfam" id="TIGR01856">
    <property type="entry name" value="hisJ_fam"/>
    <property type="match status" value="1"/>
</dbReference>
<evidence type="ECO:0000256" key="5">
    <source>
        <dbReference type="ARBA" id="ARBA00022801"/>
    </source>
</evidence>
<dbReference type="OrthoDB" id="9775255at2"/>
<keyword evidence="5 8" id="KW-0378">Hydrolase</keyword>
<keyword evidence="4 8" id="KW-0028">Amino-acid biosynthesis</keyword>
<comment type="pathway">
    <text evidence="1 8">Amino-acid biosynthesis; L-histidine biosynthesis; L-histidine from 5-phospho-alpha-D-ribose 1-diphosphate: step 8/9.</text>
</comment>
<dbReference type="GO" id="GO:0004401">
    <property type="term" value="F:histidinol-phosphatase activity"/>
    <property type="evidence" value="ECO:0007669"/>
    <property type="project" value="UniProtKB-UniRule"/>
</dbReference>
<evidence type="ECO:0000256" key="1">
    <source>
        <dbReference type="ARBA" id="ARBA00004970"/>
    </source>
</evidence>
<proteinExistence type="inferred from homology"/>
<dbReference type="PANTHER" id="PTHR21039">
    <property type="entry name" value="HISTIDINOL PHOSPHATASE-RELATED"/>
    <property type="match status" value="1"/>
</dbReference>
<evidence type="ECO:0000313" key="12">
    <source>
        <dbReference type="Proteomes" id="UP000031594"/>
    </source>
</evidence>
<reference evidence="13" key="3">
    <citation type="submission" date="2019-03" db="EMBL/GenBank/DDBJ databases">
        <title>Complete genome of Methylacidiphilum kamchatkense Kam1.</title>
        <authorList>
            <person name="Kruse T."/>
            <person name="Murarilal Ratnadevi C."/>
            <person name="Erikstad H.-A."/>
            <person name="Birkeland N.-K."/>
        </authorList>
    </citation>
    <scope>NUCLEOTIDE SEQUENCE [LARGE SCALE GENOMIC DNA]</scope>
    <source>
        <strain evidence="13">kam1</strain>
    </source>
</reference>
<dbReference type="EMBL" id="JQNX01000005">
    <property type="protein sequence ID" value="KIE58365.1"/>
    <property type="molecule type" value="Genomic_DNA"/>
</dbReference>
<evidence type="ECO:0000256" key="7">
    <source>
        <dbReference type="ARBA" id="ARBA00049158"/>
    </source>
</evidence>
<comment type="similarity">
    <text evidence="2 8">Belongs to the PHP hydrolase family. HisK subfamily.</text>
</comment>
<dbReference type="InterPro" id="IPR016195">
    <property type="entry name" value="Pol/histidinol_Pase-like"/>
</dbReference>
<dbReference type="PANTHER" id="PTHR21039:SF0">
    <property type="entry name" value="HISTIDINOL-PHOSPHATASE"/>
    <property type="match status" value="1"/>
</dbReference>
<evidence type="ECO:0000313" key="10">
    <source>
        <dbReference type="EMBL" id="KIE58365.1"/>
    </source>
</evidence>
<dbReference type="InterPro" id="IPR004013">
    <property type="entry name" value="PHP_dom"/>
</dbReference>
<reference evidence="11" key="2">
    <citation type="journal article" date="2019" name="BMC Genomics">
        <title>Complete genome sequence analysis of the thermoacidophilic verrucomicrobial methanotroph 'Candidatus Methylacidiphilum kamchatkense' strain Kam1 and comparison with its closest relatives.</title>
        <authorList>
            <person name="Kruse T."/>
            <person name="Ratnadevi C.M."/>
            <person name="Erikstad H.A."/>
            <person name="Birkeland N.K."/>
        </authorList>
    </citation>
    <scope>NUCLEOTIDE SEQUENCE</scope>
    <source>
        <strain evidence="11">Kam1</strain>
    </source>
</reference>
<evidence type="ECO:0000256" key="2">
    <source>
        <dbReference type="ARBA" id="ARBA00009152"/>
    </source>
</evidence>
<evidence type="ECO:0000313" key="13">
    <source>
        <dbReference type="Proteomes" id="UP000315925"/>
    </source>
</evidence>
<keyword evidence="12" id="KW-1185">Reference proteome</keyword>
<dbReference type="AlphaFoldDB" id="A0A0C1V3U0"/>
<feature type="domain" description="PHP" evidence="9">
    <location>
        <begin position="4"/>
        <end position="193"/>
    </location>
</feature>
<dbReference type="EC" id="3.1.3.15" evidence="3 8"/>
<dbReference type="Pfam" id="PF02811">
    <property type="entry name" value="PHP"/>
    <property type="match status" value="1"/>
</dbReference>
<dbReference type="InterPro" id="IPR010140">
    <property type="entry name" value="Histidinol_P_phosphatase_HisJ"/>
</dbReference>
<sequence length="263" mass="30867">MLFDYHLHTPLCGHAVGEPSEYVKVAIENRLVEVGFADHNPMPHYFDDWRMSIDQLGEYFQMIEETRKEFPNYPIRLGLECDFLLGYEKHIQFLATLAPWDYLIGSVHYISKDWDIDNPSKLNKWDEYSVEAVWTEYFALYTKMACSGLFDFLAHPDLVKKFNRKPQQDLSFYYKEAINAMADHHLAFEINTAGLRKPVQEIYPEKRFLEMAYEKRIPILISSDAHSPAEVGSDFDKALCLVKEVGYRELTRFNSRKKVVYPL</sequence>
<evidence type="ECO:0000256" key="3">
    <source>
        <dbReference type="ARBA" id="ARBA00013085"/>
    </source>
</evidence>